<organism evidence="2 3">
    <name type="scientific">Snuella sedimenti</name>
    <dbReference type="NCBI Taxonomy" id="2798802"/>
    <lineage>
        <taxon>Bacteria</taxon>
        <taxon>Pseudomonadati</taxon>
        <taxon>Bacteroidota</taxon>
        <taxon>Flavobacteriia</taxon>
        <taxon>Flavobacteriales</taxon>
        <taxon>Flavobacteriaceae</taxon>
        <taxon>Snuella</taxon>
    </lineage>
</organism>
<dbReference type="SUPFAM" id="SSF52096">
    <property type="entry name" value="ClpP/crotonase"/>
    <property type="match status" value="1"/>
</dbReference>
<dbReference type="InterPro" id="IPR005151">
    <property type="entry name" value="Tail-specific_protease"/>
</dbReference>
<proteinExistence type="predicted"/>
<dbReference type="Gene3D" id="2.30.42.10">
    <property type="match status" value="1"/>
</dbReference>
<dbReference type="GO" id="GO:0004175">
    <property type="term" value="F:endopeptidase activity"/>
    <property type="evidence" value="ECO:0007669"/>
    <property type="project" value="TreeGrafter"/>
</dbReference>
<feature type="domain" description="Tail specific protease" evidence="1">
    <location>
        <begin position="515"/>
        <end position="711"/>
    </location>
</feature>
<reference evidence="2" key="1">
    <citation type="submission" date="2020-12" db="EMBL/GenBank/DDBJ databases">
        <title>Snuella sp. nov., isolated from sediment in Incheon.</title>
        <authorList>
            <person name="Kim W."/>
        </authorList>
    </citation>
    <scope>NUCLEOTIDE SEQUENCE</scope>
    <source>
        <strain evidence="2">CAU 1569</strain>
    </source>
</reference>
<sequence>MTNLKLIIISLLSISCYCQKIKKFNLDFETYDSLYLFPKGWMEWGDYQLSADTIFAYSGKFASKITSTNNGDSFGSIAYKIPANYKGDTIRLDGYMKIKNIEGGFGGLLLRINGDGKMLAFDNMERQNVHGTKDWQKYSISLPYPKNAETIFVAGIMTGNGEAWFDDFVITIDGKDIQTLKEKNKPTYKAKLDNEFDLNSKINIPKLNKELISNLELLGKVWGFLKYYHPEVGKGNYNWDYELFRVLPKYLSVGNKYERDQALIKWIKKYGEIKKCIKCKETSPNSFLKPDITWVNDFELNIELKGLLKHVYQNRYQGKHFYLSGNNSGNPKFINEKKYYSISFNDNGYSLLALYRYWNMIHYFYPNKYLTDKNWNHVLKEYIPKFISTKNKLEYELNCLRLISEINDTHATTTVGFNNLQNIRGEFFPPFKSQFVEDKLVVTDYYNPELKQVSKINVGDIITHINGKSIKYILDSITPYYPASNKVAKLRDISKDLLRSNKKEIRIDYISDNIKKQTLLPLYEKNNVNMKWYKWTGEKCYKLLNDNIGYITLEFIKKEDIPIIKEIFKDTKGIIVDIRNYPSAFVPFLLGSYFVSNSTPFVKFLKFNIDNPGEFSFTKALEIKNDNESYKGNLVVLVNEDSQSQSEYTAMAFRAGNNTTIVGSTTAGADGNVSSIYLPGGLLTRISGIGIYYPDGTETQRVGIIPDIEIKPTIKGIKEGRDELLEKAIEIITKKD</sequence>
<dbReference type="PROSITE" id="PS51257">
    <property type="entry name" value="PROKAR_LIPOPROTEIN"/>
    <property type="match status" value="1"/>
</dbReference>
<dbReference type="AlphaFoldDB" id="A0A8J7LUN3"/>
<dbReference type="SMART" id="SM00245">
    <property type="entry name" value="TSPc"/>
    <property type="match status" value="1"/>
</dbReference>
<dbReference type="GO" id="GO:0007165">
    <property type="term" value="P:signal transduction"/>
    <property type="evidence" value="ECO:0007669"/>
    <property type="project" value="TreeGrafter"/>
</dbReference>
<dbReference type="GO" id="GO:0006508">
    <property type="term" value="P:proteolysis"/>
    <property type="evidence" value="ECO:0007669"/>
    <property type="project" value="InterPro"/>
</dbReference>
<name>A0A8J7LUN3_9FLAO</name>
<gene>
    <name evidence="2" type="ORF">JF259_17320</name>
</gene>
<dbReference type="Proteomes" id="UP000610931">
    <property type="component" value="Unassembled WGS sequence"/>
</dbReference>
<dbReference type="GO" id="GO:0008236">
    <property type="term" value="F:serine-type peptidase activity"/>
    <property type="evidence" value="ECO:0007669"/>
    <property type="project" value="InterPro"/>
</dbReference>
<accession>A0A8J7LUN3</accession>
<evidence type="ECO:0000313" key="3">
    <source>
        <dbReference type="Proteomes" id="UP000610931"/>
    </source>
</evidence>
<dbReference type="PANTHER" id="PTHR32060">
    <property type="entry name" value="TAIL-SPECIFIC PROTEASE"/>
    <property type="match status" value="1"/>
</dbReference>
<protein>
    <submittedName>
        <fullName evidence="2">Peptidase S41</fullName>
    </submittedName>
</protein>
<dbReference type="Gene3D" id="2.60.120.260">
    <property type="entry name" value="Galactose-binding domain-like"/>
    <property type="match status" value="1"/>
</dbReference>
<dbReference type="InterPro" id="IPR029045">
    <property type="entry name" value="ClpP/crotonase-like_dom_sf"/>
</dbReference>
<keyword evidence="3" id="KW-1185">Reference proteome</keyword>
<dbReference type="GO" id="GO:0030288">
    <property type="term" value="C:outer membrane-bounded periplasmic space"/>
    <property type="evidence" value="ECO:0007669"/>
    <property type="project" value="TreeGrafter"/>
</dbReference>
<dbReference type="Gene3D" id="3.90.226.10">
    <property type="entry name" value="2-enoyl-CoA Hydratase, Chain A, domain 1"/>
    <property type="match status" value="1"/>
</dbReference>
<evidence type="ECO:0000313" key="2">
    <source>
        <dbReference type="EMBL" id="MBJ6369846.1"/>
    </source>
</evidence>
<dbReference type="CDD" id="cd07562">
    <property type="entry name" value="Peptidase_S41_TRI"/>
    <property type="match status" value="1"/>
</dbReference>
<dbReference type="EMBL" id="JAELVQ010000046">
    <property type="protein sequence ID" value="MBJ6369846.1"/>
    <property type="molecule type" value="Genomic_DNA"/>
</dbReference>
<dbReference type="RefSeq" id="WP_199116971.1">
    <property type="nucleotide sequence ID" value="NZ_JAELVQ010000046.1"/>
</dbReference>
<dbReference type="InterPro" id="IPR036034">
    <property type="entry name" value="PDZ_sf"/>
</dbReference>
<evidence type="ECO:0000259" key="1">
    <source>
        <dbReference type="SMART" id="SM00245"/>
    </source>
</evidence>
<dbReference type="PANTHER" id="PTHR32060:SF30">
    <property type="entry name" value="CARBOXY-TERMINAL PROCESSING PROTEASE CTPA"/>
    <property type="match status" value="1"/>
</dbReference>
<comment type="caution">
    <text evidence="2">The sequence shown here is derived from an EMBL/GenBank/DDBJ whole genome shotgun (WGS) entry which is preliminary data.</text>
</comment>
<dbReference type="Pfam" id="PF03572">
    <property type="entry name" value="Peptidase_S41"/>
    <property type="match status" value="1"/>
</dbReference>